<evidence type="ECO:0000256" key="3">
    <source>
        <dbReference type="SAM" id="MobiDB-lite"/>
    </source>
</evidence>
<dbReference type="InterPro" id="IPR035963">
    <property type="entry name" value="FERM_2"/>
</dbReference>
<dbReference type="CDD" id="cd01237">
    <property type="entry name" value="PH_fermitin"/>
    <property type="match status" value="1"/>
</dbReference>
<reference evidence="5 6" key="1">
    <citation type="submission" date="2015-07" db="EMBL/GenBank/DDBJ databases">
        <title>The genome of Melipona quadrifasciata.</title>
        <authorList>
            <person name="Pan H."/>
            <person name="Kapheim K."/>
        </authorList>
    </citation>
    <scope>NUCLEOTIDE SEQUENCE [LARGE SCALE GENOMIC DNA]</scope>
    <source>
        <strain evidence="5">0111107301</strain>
        <tissue evidence="5">Whole body</tissue>
    </source>
</reference>
<dbReference type="STRING" id="166423.A0A0N0U3Z2"/>
<evidence type="ECO:0000313" key="5">
    <source>
        <dbReference type="EMBL" id="KOX71078.1"/>
    </source>
</evidence>
<feature type="compositionally biased region" description="Polar residues" evidence="3">
    <location>
        <begin position="168"/>
        <end position="189"/>
    </location>
</feature>
<dbReference type="InterPro" id="IPR037837">
    <property type="entry name" value="PH_Kindlin/fermitin"/>
</dbReference>
<dbReference type="GO" id="GO:0048513">
    <property type="term" value="P:animal organ development"/>
    <property type="evidence" value="ECO:0007669"/>
    <property type="project" value="UniProtKB-ARBA"/>
</dbReference>
<proteinExistence type="inferred from homology"/>
<dbReference type="PANTHER" id="PTHR16160">
    <property type="entry name" value="FERMITIN 2-RELATED"/>
    <property type="match status" value="1"/>
</dbReference>
<dbReference type="Proteomes" id="UP000053105">
    <property type="component" value="Unassembled WGS sequence"/>
</dbReference>
<dbReference type="Gene3D" id="3.10.20.90">
    <property type="entry name" value="Phosphatidylinositol 3-kinase Catalytic Subunit, Chain A, domain 1"/>
    <property type="match status" value="2"/>
</dbReference>
<evidence type="ECO:0000256" key="1">
    <source>
        <dbReference type="ARBA" id="ARBA00008052"/>
    </source>
</evidence>
<dbReference type="Pfam" id="PF18124">
    <property type="entry name" value="Kindlin_2_N"/>
    <property type="match status" value="1"/>
</dbReference>
<protein>
    <recommendedName>
        <fullName evidence="4">PH domain-containing protein</fullName>
    </recommendedName>
</protein>
<dbReference type="InterPro" id="IPR019748">
    <property type="entry name" value="FERM_central"/>
</dbReference>
<dbReference type="OrthoDB" id="10057618at2759"/>
<evidence type="ECO:0000313" key="6">
    <source>
        <dbReference type="Proteomes" id="UP000053105"/>
    </source>
</evidence>
<keyword evidence="2" id="KW-0130">Cell adhesion</keyword>
<dbReference type="InterPro" id="IPR040790">
    <property type="entry name" value="Kindlin_2_N"/>
</dbReference>
<dbReference type="PROSITE" id="PS50003">
    <property type="entry name" value="PH_DOMAIN"/>
    <property type="match status" value="1"/>
</dbReference>
<dbReference type="SUPFAM" id="SSF50729">
    <property type="entry name" value="PH domain-like"/>
    <property type="match status" value="2"/>
</dbReference>
<comment type="similarity">
    <text evidence="1">Belongs to the kindlin family.</text>
</comment>
<dbReference type="GO" id="GO:0007229">
    <property type="term" value="P:integrin-mediated signaling pathway"/>
    <property type="evidence" value="ECO:0007669"/>
    <property type="project" value="InterPro"/>
</dbReference>
<name>A0A0N0U3Z2_9HYME</name>
<dbReference type="Pfam" id="PF00373">
    <property type="entry name" value="FERM_M"/>
    <property type="match status" value="2"/>
</dbReference>
<dbReference type="EMBL" id="KQ435848">
    <property type="protein sequence ID" value="KOX71078.1"/>
    <property type="molecule type" value="Genomic_DNA"/>
</dbReference>
<dbReference type="CDD" id="cd17096">
    <property type="entry name" value="FERM_F1_kindlins"/>
    <property type="match status" value="1"/>
</dbReference>
<dbReference type="InterPro" id="IPR037843">
    <property type="entry name" value="Kindlin/fermitin"/>
</dbReference>
<accession>A0A0N0U3Z2</accession>
<dbReference type="Gene3D" id="2.30.29.30">
    <property type="entry name" value="Pleckstrin-homology domain (PH domain)/Phosphotyrosine-binding domain (PTB)"/>
    <property type="match status" value="2"/>
</dbReference>
<feature type="domain" description="PH" evidence="4">
    <location>
        <begin position="421"/>
        <end position="526"/>
    </location>
</feature>
<dbReference type="InterPro" id="IPR019749">
    <property type="entry name" value="Band_41_domain"/>
</dbReference>
<evidence type="ECO:0000256" key="2">
    <source>
        <dbReference type="ARBA" id="ARBA00022889"/>
    </source>
</evidence>
<dbReference type="AlphaFoldDB" id="A0A0N0U3Z2"/>
<dbReference type="SUPFAM" id="SSF47031">
    <property type="entry name" value="Second domain of FERM"/>
    <property type="match status" value="2"/>
</dbReference>
<evidence type="ECO:0000259" key="4">
    <source>
        <dbReference type="PROSITE" id="PS50003"/>
    </source>
</evidence>
<dbReference type="SMART" id="SM00295">
    <property type="entry name" value="B41"/>
    <property type="match status" value="1"/>
</dbReference>
<dbReference type="CDD" id="cd17095">
    <property type="entry name" value="FERM_F0_kindlins"/>
    <property type="match status" value="1"/>
</dbReference>
<keyword evidence="6" id="KW-1185">Reference proteome</keyword>
<dbReference type="GO" id="GO:0007160">
    <property type="term" value="P:cell-matrix adhesion"/>
    <property type="evidence" value="ECO:0007669"/>
    <property type="project" value="TreeGrafter"/>
</dbReference>
<dbReference type="InterPro" id="IPR001849">
    <property type="entry name" value="PH_domain"/>
</dbReference>
<dbReference type="SMART" id="SM00233">
    <property type="entry name" value="PH"/>
    <property type="match status" value="1"/>
</dbReference>
<dbReference type="GO" id="GO:0030055">
    <property type="term" value="C:cell-substrate junction"/>
    <property type="evidence" value="ECO:0007669"/>
    <property type="project" value="TreeGrafter"/>
</dbReference>
<dbReference type="PANTHER" id="PTHR16160:SF13">
    <property type="entry name" value="FERMITIN 2-RELATED"/>
    <property type="match status" value="1"/>
</dbReference>
<dbReference type="CDD" id="cd14473">
    <property type="entry name" value="FERM_B-lobe"/>
    <property type="match status" value="1"/>
</dbReference>
<gene>
    <name evidence="5" type="ORF">WN51_03619</name>
</gene>
<dbReference type="CDD" id="cd13205">
    <property type="entry name" value="FERM_C_fermitin"/>
    <property type="match status" value="1"/>
</dbReference>
<feature type="region of interest" description="Disordered" evidence="3">
    <location>
        <begin position="162"/>
        <end position="189"/>
    </location>
</feature>
<sequence>MYSDGHEVDGSWVLCVYVTNLQMERSLRVKGELHIGGVMLRLVEDLDIAMDWSDHALWWPERNHWLTRTRSTLDQYGVTADALLHFTPMHKTLRVQLPDMRCLDCKVDFSVKTFNAVINLCKELGIRHPEELSFCKPLEPSHLKCNLKDLPAKKKIENQKNGHWNVPADTNTFIPVSQSPRGSTSSLDQGSPFMCAPVNNRNHSTPISSPVSQTGTWKRNNNSSGFGSTGSFNANNSTMSLEVLNGGLSESLAQSPATVSPEVRAKLVKPKNLVERARMNVAWLDSSLSIMEQGIREFDTLRLKFKFYSFYDLNPKTDAVRINMIYEQAKWQLLAEEIDCTEEEMLMFAALQPRNEMNVERHVSRGPQVQVNLQASVPQPSYDSNGASSPVEDDIDAALTDLQVTLEGSNISNGPSDITQVPELCDYLRFLKPKRFTLKAFKRYWVTCRDLQLRLYKSREETHSESPAHVINLRGCEVTPDVHLSQGRYGIRLEVPSAEGMTEMWIRCDNEQQYAKWMAACRLAAKGRSLADASYESEVNSITAFLQLQRPAPAPAINPNALDIVPEDYVAPRFAKKFKGKLVQRILEAHANVKDLPLIEAKLNYIKAWQSLPEYGISLFVVRFTGKSKDELLGIANNRLMRMELHSGDHLKTWRYNTMKAWNVNWEVKHMMVQFEEAKDNIVFECQSADCKVVHEFIGGDEHVVLELPSRLNLTRSISLRQCICVVLTSGGAMLGEIDADARTRLNRDYPEGPDVRQFRVVGGAGNNFRRSVCRGAAIRLAENASAFAIDAESRETKVCKLDVELPGQEDVLAFQITVGDVLPVEVMQTRGHLSEPELRLLLRHDTVPLHKVQEVAIVRIPHEYEDSWTTLQYTVHLPTLVPSLYVIRPIVSPEMLQLALRKEPKDASVNITSMNPSRGIVLSFQMAVCTRILSVDTSSYLSLKYTSQN</sequence>
<organism evidence="5 6">
    <name type="scientific">Melipona quadrifasciata</name>
    <dbReference type="NCBI Taxonomy" id="166423"/>
    <lineage>
        <taxon>Eukaryota</taxon>
        <taxon>Metazoa</taxon>
        <taxon>Ecdysozoa</taxon>
        <taxon>Arthropoda</taxon>
        <taxon>Hexapoda</taxon>
        <taxon>Insecta</taxon>
        <taxon>Pterygota</taxon>
        <taxon>Neoptera</taxon>
        <taxon>Endopterygota</taxon>
        <taxon>Hymenoptera</taxon>
        <taxon>Apocrita</taxon>
        <taxon>Aculeata</taxon>
        <taxon>Apoidea</taxon>
        <taxon>Anthophila</taxon>
        <taxon>Apidae</taxon>
        <taxon>Melipona</taxon>
    </lineage>
</organism>
<dbReference type="GO" id="GO:0048731">
    <property type="term" value="P:system development"/>
    <property type="evidence" value="ECO:0007669"/>
    <property type="project" value="UniProtKB-ARBA"/>
</dbReference>
<dbReference type="GO" id="GO:0005178">
    <property type="term" value="F:integrin binding"/>
    <property type="evidence" value="ECO:0007669"/>
    <property type="project" value="TreeGrafter"/>
</dbReference>
<dbReference type="InterPro" id="IPR011993">
    <property type="entry name" value="PH-like_dom_sf"/>
</dbReference>